<comment type="similarity">
    <text evidence="2 7">Belongs to the ExbD/TolR family.</text>
</comment>
<evidence type="ECO:0000256" key="3">
    <source>
        <dbReference type="ARBA" id="ARBA00022475"/>
    </source>
</evidence>
<evidence type="ECO:0000256" key="2">
    <source>
        <dbReference type="ARBA" id="ARBA00005811"/>
    </source>
</evidence>
<proteinExistence type="inferred from homology"/>
<dbReference type="Pfam" id="PF02472">
    <property type="entry name" value="ExbD"/>
    <property type="match status" value="1"/>
</dbReference>
<organism evidence="9 10">
    <name type="scientific">Mucilaginibacter lutimaris</name>
    <dbReference type="NCBI Taxonomy" id="931629"/>
    <lineage>
        <taxon>Bacteria</taxon>
        <taxon>Pseudomonadati</taxon>
        <taxon>Bacteroidota</taxon>
        <taxon>Sphingobacteriia</taxon>
        <taxon>Sphingobacteriales</taxon>
        <taxon>Sphingobacteriaceae</taxon>
        <taxon>Mucilaginibacter</taxon>
    </lineage>
</organism>
<evidence type="ECO:0000256" key="4">
    <source>
        <dbReference type="ARBA" id="ARBA00022692"/>
    </source>
</evidence>
<keyword evidence="5 8" id="KW-1133">Transmembrane helix</keyword>
<keyword evidence="6 8" id="KW-0472">Membrane</keyword>
<evidence type="ECO:0000313" key="10">
    <source>
        <dbReference type="Proteomes" id="UP001597073"/>
    </source>
</evidence>
<evidence type="ECO:0000313" key="9">
    <source>
        <dbReference type="EMBL" id="MFD0767188.1"/>
    </source>
</evidence>
<keyword evidence="3" id="KW-1003">Cell membrane</keyword>
<evidence type="ECO:0000256" key="6">
    <source>
        <dbReference type="ARBA" id="ARBA00023136"/>
    </source>
</evidence>
<feature type="transmembrane region" description="Helical" evidence="8">
    <location>
        <begin position="20"/>
        <end position="42"/>
    </location>
</feature>
<evidence type="ECO:0000256" key="1">
    <source>
        <dbReference type="ARBA" id="ARBA00004162"/>
    </source>
</evidence>
<dbReference type="PANTHER" id="PTHR30558:SF3">
    <property type="entry name" value="BIOPOLYMER TRANSPORT PROTEIN EXBD-RELATED"/>
    <property type="match status" value="1"/>
</dbReference>
<name>A0ABW2ZLU8_9SPHI</name>
<evidence type="ECO:0000256" key="8">
    <source>
        <dbReference type="SAM" id="Phobius"/>
    </source>
</evidence>
<dbReference type="InterPro" id="IPR003400">
    <property type="entry name" value="ExbD"/>
</dbReference>
<evidence type="ECO:0000256" key="7">
    <source>
        <dbReference type="RuleBase" id="RU003879"/>
    </source>
</evidence>
<keyword evidence="10" id="KW-1185">Reference proteome</keyword>
<accession>A0ABW2ZLU8</accession>
<comment type="caution">
    <text evidence="9">The sequence shown here is derived from an EMBL/GenBank/DDBJ whole genome shotgun (WGS) entry which is preliminary data.</text>
</comment>
<evidence type="ECO:0000256" key="5">
    <source>
        <dbReference type="ARBA" id="ARBA00022989"/>
    </source>
</evidence>
<dbReference type="RefSeq" id="WP_377145743.1">
    <property type="nucleotide sequence ID" value="NZ_JBHTIA010000025.1"/>
</dbReference>
<keyword evidence="4 7" id="KW-0812">Transmembrane</keyword>
<dbReference type="Proteomes" id="UP001597073">
    <property type="component" value="Unassembled WGS sequence"/>
</dbReference>
<dbReference type="EMBL" id="JBHTIA010000025">
    <property type="protein sequence ID" value="MFD0767188.1"/>
    <property type="molecule type" value="Genomic_DNA"/>
</dbReference>
<dbReference type="PANTHER" id="PTHR30558">
    <property type="entry name" value="EXBD MEMBRANE COMPONENT OF PMF-DRIVEN MACROMOLECULE IMPORT SYSTEM"/>
    <property type="match status" value="1"/>
</dbReference>
<gene>
    <name evidence="9" type="ORF">ACFQZI_20200</name>
</gene>
<comment type="subcellular location">
    <subcellularLocation>
        <location evidence="1">Cell membrane</location>
        <topology evidence="1">Single-pass membrane protein</topology>
    </subcellularLocation>
    <subcellularLocation>
        <location evidence="7">Cell membrane</location>
        <topology evidence="7">Single-pass type II membrane protein</topology>
    </subcellularLocation>
</comment>
<keyword evidence="7" id="KW-0813">Transport</keyword>
<protein>
    <submittedName>
        <fullName evidence="9">ExbD/TolR family protein</fullName>
    </submittedName>
</protein>
<keyword evidence="7" id="KW-0653">Protein transport</keyword>
<reference evidence="10" key="1">
    <citation type="journal article" date="2019" name="Int. J. Syst. Evol. Microbiol.">
        <title>The Global Catalogue of Microorganisms (GCM) 10K type strain sequencing project: providing services to taxonomists for standard genome sequencing and annotation.</title>
        <authorList>
            <consortium name="The Broad Institute Genomics Platform"/>
            <consortium name="The Broad Institute Genome Sequencing Center for Infectious Disease"/>
            <person name="Wu L."/>
            <person name="Ma J."/>
        </authorList>
    </citation>
    <scope>NUCLEOTIDE SEQUENCE [LARGE SCALE GENOMIC DNA]</scope>
    <source>
        <strain evidence="10">CCUG 60742</strain>
    </source>
</reference>
<sequence>MAELNSTPERSGTKTRSKKAALRVDLTAMVDLAFLLITFFMLTTTLSKPRAMQLTMPVGEEPGGQAESRTMTICLGKNNKALYYLGMAAHPIIPATVTDYSGSGLRKAIMETAQKVKKATGKTMLVIIKPAQTSVYGNLVNTLDEMKITDTQQYAVADCTGGYWFA</sequence>